<dbReference type="InterPro" id="IPR006860">
    <property type="entry name" value="FecR"/>
</dbReference>
<dbReference type="Pfam" id="PF04773">
    <property type="entry name" value="FecR"/>
    <property type="match status" value="1"/>
</dbReference>
<dbReference type="KEGG" id="mcos:GM418_09250"/>
<dbReference type="AlphaFoldDB" id="A0A6I6JRZ4"/>
<reference evidence="4 5" key="1">
    <citation type="submission" date="2019-11" db="EMBL/GenBank/DDBJ databases">
        <authorList>
            <person name="Zheng R.K."/>
            <person name="Sun C.M."/>
        </authorList>
    </citation>
    <scope>NUCLEOTIDE SEQUENCE [LARGE SCALE GENOMIC DNA]</scope>
    <source>
        <strain evidence="4 5">WC007</strain>
    </source>
</reference>
<dbReference type="RefSeq" id="WP_158865366.1">
    <property type="nucleotide sequence ID" value="NZ_CP046401.1"/>
</dbReference>
<evidence type="ECO:0000313" key="4">
    <source>
        <dbReference type="EMBL" id="QGY43838.1"/>
    </source>
</evidence>
<evidence type="ECO:0000256" key="1">
    <source>
        <dbReference type="SAM" id="Phobius"/>
    </source>
</evidence>
<feature type="domain" description="Protein FecR C-terminal" evidence="3">
    <location>
        <begin position="262"/>
        <end position="324"/>
    </location>
</feature>
<keyword evidence="1" id="KW-0812">Transmembrane</keyword>
<dbReference type="EMBL" id="CP046401">
    <property type="protein sequence ID" value="QGY43838.1"/>
    <property type="molecule type" value="Genomic_DNA"/>
</dbReference>
<dbReference type="Gene3D" id="3.55.50.30">
    <property type="match status" value="1"/>
</dbReference>
<dbReference type="PANTHER" id="PTHR30273:SF2">
    <property type="entry name" value="PROTEIN FECR"/>
    <property type="match status" value="1"/>
</dbReference>
<dbReference type="InterPro" id="IPR012373">
    <property type="entry name" value="Ferrdict_sens_TM"/>
</dbReference>
<dbReference type="PIRSF" id="PIRSF018266">
    <property type="entry name" value="FecR"/>
    <property type="match status" value="1"/>
</dbReference>
<evidence type="ECO:0000259" key="2">
    <source>
        <dbReference type="Pfam" id="PF04773"/>
    </source>
</evidence>
<dbReference type="Proteomes" id="UP000428260">
    <property type="component" value="Chromosome"/>
</dbReference>
<keyword evidence="5" id="KW-1185">Reference proteome</keyword>
<protein>
    <submittedName>
        <fullName evidence="4">DUF4974 domain-containing protein</fullName>
    </submittedName>
</protein>
<dbReference type="Pfam" id="PF16344">
    <property type="entry name" value="FecR_C"/>
    <property type="match status" value="1"/>
</dbReference>
<proteinExistence type="predicted"/>
<accession>A0A6I6JRZ4</accession>
<evidence type="ECO:0000259" key="3">
    <source>
        <dbReference type="Pfam" id="PF16344"/>
    </source>
</evidence>
<keyword evidence="1" id="KW-0472">Membrane</keyword>
<evidence type="ECO:0000313" key="5">
    <source>
        <dbReference type="Proteomes" id="UP000428260"/>
    </source>
</evidence>
<feature type="domain" description="FecR protein" evidence="2">
    <location>
        <begin position="118"/>
        <end position="212"/>
    </location>
</feature>
<organism evidence="4 5">
    <name type="scientific">Maribellus comscasis</name>
    <dbReference type="NCBI Taxonomy" id="2681766"/>
    <lineage>
        <taxon>Bacteria</taxon>
        <taxon>Pseudomonadati</taxon>
        <taxon>Bacteroidota</taxon>
        <taxon>Bacteroidia</taxon>
        <taxon>Marinilabiliales</taxon>
        <taxon>Prolixibacteraceae</taxon>
        <taxon>Maribellus</taxon>
    </lineage>
</organism>
<keyword evidence="1" id="KW-1133">Transmembrane helix</keyword>
<sequence>MNKSEIEEILPLYFDGNLSEEDKLKVEVWKESSDKNQKIFKESEKAWQGITLLQTMKKYDSEKALQQVNAKIKRQNKNILIIIQRIAAILILPLIISTLYFAFKKQDTSAVKDDRLFTVTSPAGMRSEYILPDGTKVYLNSKTSLSFPATFSDNLRNVTLQGEAYFEVAENKKKPFIVKTGKINIEVTGTQFKASNYSNENLTEIVLVSGSVNLFSGKYDESRENIICLQPGEKASYIVNQDRISIENVDVDKYISWKDGILMFRNDPMPQVVRRLNRWFNVDIKLTGNDLTNYVYTGTFEDESLNQILDLLKISAPIEYKIIKRHKKNDQTFSKMEIEIIQK</sequence>
<dbReference type="Gene3D" id="2.60.120.1440">
    <property type="match status" value="1"/>
</dbReference>
<dbReference type="InterPro" id="IPR032508">
    <property type="entry name" value="FecR_C"/>
</dbReference>
<dbReference type="PANTHER" id="PTHR30273">
    <property type="entry name" value="PERIPLASMIC SIGNAL SENSOR AND SIGMA FACTOR ACTIVATOR FECR-RELATED"/>
    <property type="match status" value="1"/>
</dbReference>
<gene>
    <name evidence="4" type="ORF">GM418_09250</name>
</gene>
<name>A0A6I6JRZ4_9BACT</name>
<feature type="transmembrane region" description="Helical" evidence="1">
    <location>
        <begin position="79"/>
        <end position="103"/>
    </location>
</feature>
<dbReference type="GO" id="GO:0016989">
    <property type="term" value="F:sigma factor antagonist activity"/>
    <property type="evidence" value="ECO:0007669"/>
    <property type="project" value="TreeGrafter"/>
</dbReference>